<accession>A0AAN7QVD8</accession>
<evidence type="ECO:0000256" key="7">
    <source>
        <dbReference type="ARBA" id="ARBA00022723"/>
    </source>
</evidence>
<keyword evidence="8" id="KW-0862">Zinc</keyword>
<evidence type="ECO:0000256" key="6">
    <source>
        <dbReference type="ARBA" id="ARBA00022490"/>
    </source>
</evidence>
<comment type="cofactor">
    <cofactor evidence="1">
        <name>Zn(2+)</name>
        <dbReference type="ChEBI" id="CHEBI:29105"/>
    </cofactor>
</comment>
<keyword evidence="9" id="KW-0560">Oxidoreductase</keyword>
<evidence type="ECO:0000256" key="11">
    <source>
        <dbReference type="ARBA" id="ARBA00049164"/>
    </source>
</evidence>
<comment type="caution">
    <text evidence="13">The sequence shown here is derived from an EMBL/GenBank/DDBJ whole genome shotgun (WGS) entry which is preliminary data.</text>
</comment>
<evidence type="ECO:0000256" key="5">
    <source>
        <dbReference type="ARBA" id="ARBA00013190"/>
    </source>
</evidence>
<keyword evidence="6" id="KW-0963">Cytoplasm</keyword>
<dbReference type="GO" id="GO:0046294">
    <property type="term" value="P:formaldehyde catabolic process"/>
    <property type="evidence" value="ECO:0007669"/>
    <property type="project" value="TreeGrafter"/>
</dbReference>
<dbReference type="GO" id="GO:0051903">
    <property type="term" value="F:S-(hydroxymethyl)glutathione dehydrogenase [NAD(P)+] activity"/>
    <property type="evidence" value="ECO:0007669"/>
    <property type="project" value="TreeGrafter"/>
</dbReference>
<dbReference type="Gene3D" id="3.90.180.10">
    <property type="entry name" value="Medium-chain alcohol dehydrogenases, catalytic domain"/>
    <property type="match status" value="1"/>
</dbReference>
<dbReference type="Proteomes" id="UP001345219">
    <property type="component" value="Chromosome 13"/>
</dbReference>
<keyword evidence="14" id="KW-1185">Reference proteome</keyword>
<name>A0AAN7QVD8_9MYRT</name>
<evidence type="ECO:0000256" key="10">
    <source>
        <dbReference type="ARBA" id="ARBA00023027"/>
    </source>
</evidence>
<sequence length="91" mass="10410">MEGWGLAVLVVVQNKDDAFKTHPMNLVNEKTLKCTFFGNYKPWADLPSVVEMYMKKKAEEDVARELRLEAAERAKRCFNHIPTTCQAVPNP</sequence>
<evidence type="ECO:0000256" key="1">
    <source>
        <dbReference type="ARBA" id="ARBA00001947"/>
    </source>
</evidence>
<dbReference type="Gene3D" id="3.40.50.720">
    <property type="entry name" value="NAD(P)-binding Rossmann-like Domain"/>
    <property type="match status" value="1"/>
</dbReference>
<comment type="catalytic activity">
    <reaction evidence="12">
        <text>a primary alcohol + NAD(+) = an aldehyde + NADH + H(+)</text>
        <dbReference type="Rhea" id="RHEA:10736"/>
        <dbReference type="ChEBI" id="CHEBI:15378"/>
        <dbReference type="ChEBI" id="CHEBI:15734"/>
        <dbReference type="ChEBI" id="CHEBI:17478"/>
        <dbReference type="ChEBI" id="CHEBI:57540"/>
        <dbReference type="ChEBI" id="CHEBI:57945"/>
        <dbReference type="EC" id="1.1.1.1"/>
    </reaction>
</comment>
<gene>
    <name evidence="13" type="ORF">SAY87_016423</name>
</gene>
<organism evidence="13 14">
    <name type="scientific">Trapa incisa</name>
    <dbReference type="NCBI Taxonomy" id="236973"/>
    <lineage>
        <taxon>Eukaryota</taxon>
        <taxon>Viridiplantae</taxon>
        <taxon>Streptophyta</taxon>
        <taxon>Embryophyta</taxon>
        <taxon>Tracheophyta</taxon>
        <taxon>Spermatophyta</taxon>
        <taxon>Magnoliopsida</taxon>
        <taxon>eudicotyledons</taxon>
        <taxon>Gunneridae</taxon>
        <taxon>Pentapetalae</taxon>
        <taxon>rosids</taxon>
        <taxon>malvids</taxon>
        <taxon>Myrtales</taxon>
        <taxon>Lythraceae</taxon>
        <taxon>Trapa</taxon>
    </lineage>
</organism>
<evidence type="ECO:0000256" key="2">
    <source>
        <dbReference type="ARBA" id="ARBA00004496"/>
    </source>
</evidence>
<comment type="catalytic activity">
    <reaction evidence="11">
        <text>a secondary alcohol + NAD(+) = a ketone + NADH + H(+)</text>
        <dbReference type="Rhea" id="RHEA:10740"/>
        <dbReference type="ChEBI" id="CHEBI:15378"/>
        <dbReference type="ChEBI" id="CHEBI:17087"/>
        <dbReference type="ChEBI" id="CHEBI:35681"/>
        <dbReference type="ChEBI" id="CHEBI:57540"/>
        <dbReference type="ChEBI" id="CHEBI:57945"/>
        <dbReference type="EC" id="1.1.1.1"/>
    </reaction>
</comment>
<dbReference type="GO" id="GO:0008270">
    <property type="term" value="F:zinc ion binding"/>
    <property type="evidence" value="ECO:0007669"/>
    <property type="project" value="TreeGrafter"/>
</dbReference>
<evidence type="ECO:0000256" key="8">
    <source>
        <dbReference type="ARBA" id="ARBA00022833"/>
    </source>
</evidence>
<dbReference type="GO" id="GO:0004022">
    <property type="term" value="F:alcohol dehydrogenase (NAD+) activity"/>
    <property type="evidence" value="ECO:0007669"/>
    <property type="project" value="UniProtKB-EC"/>
</dbReference>
<evidence type="ECO:0000256" key="4">
    <source>
        <dbReference type="ARBA" id="ARBA00011738"/>
    </source>
</evidence>
<dbReference type="GO" id="GO:0005829">
    <property type="term" value="C:cytosol"/>
    <property type="evidence" value="ECO:0007669"/>
    <property type="project" value="TreeGrafter"/>
</dbReference>
<comment type="subcellular location">
    <subcellularLocation>
        <location evidence="2">Cytoplasm</location>
    </subcellularLocation>
</comment>
<comment type="subunit">
    <text evidence="4">Homodimer.</text>
</comment>
<evidence type="ECO:0000313" key="13">
    <source>
        <dbReference type="EMBL" id="KAK4780317.1"/>
    </source>
</evidence>
<dbReference type="PANTHER" id="PTHR43880">
    <property type="entry name" value="ALCOHOL DEHYDROGENASE"/>
    <property type="match status" value="1"/>
</dbReference>
<dbReference type="PANTHER" id="PTHR43880:SF9">
    <property type="entry name" value="ALCOHOL DEHYDROGENASE 1"/>
    <property type="match status" value="1"/>
</dbReference>
<evidence type="ECO:0000313" key="14">
    <source>
        <dbReference type="Proteomes" id="UP001345219"/>
    </source>
</evidence>
<proteinExistence type="inferred from homology"/>
<keyword evidence="7" id="KW-0479">Metal-binding</keyword>
<keyword evidence="10" id="KW-0520">NAD</keyword>
<comment type="similarity">
    <text evidence="3">Belongs to the zinc-containing alcohol dehydrogenase family.</text>
</comment>
<protein>
    <recommendedName>
        <fullName evidence="5">alcohol dehydrogenase</fullName>
        <ecNumber evidence="5">1.1.1.1</ecNumber>
    </recommendedName>
</protein>
<reference evidence="13 14" key="1">
    <citation type="journal article" date="2023" name="Hortic Res">
        <title>Pangenome of water caltrop reveals structural variations and asymmetric subgenome divergence after allopolyploidization.</title>
        <authorList>
            <person name="Zhang X."/>
            <person name="Chen Y."/>
            <person name="Wang L."/>
            <person name="Yuan Y."/>
            <person name="Fang M."/>
            <person name="Shi L."/>
            <person name="Lu R."/>
            <person name="Comes H.P."/>
            <person name="Ma Y."/>
            <person name="Chen Y."/>
            <person name="Huang G."/>
            <person name="Zhou Y."/>
            <person name="Zheng Z."/>
            <person name="Qiu Y."/>
        </authorList>
    </citation>
    <scope>NUCLEOTIDE SEQUENCE [LARGE SCALE GENOMIC DNA]</scope>
    <source>
        <tissue evidence="13">Roots</tissue>
    </source>
</reference>
<dbReference type="EMBL" id="JAXIOK010000001">
    <property type="protein sequence ID" value="KAK4780317.1"/>
    <property type="molecule type" value="Genomic_DNA"/>
</dbReference>
<dbReference type="EC" id="1.1.1.1" evidence="5"/>
<evidence type="ECO:0000256" key="3">
    <source>
        <dbReference type="ARBA" id="ARBA00008072"/>
    </source>
</evidence>
<dbReference type="AlphaFoldDB" id="A0AAN7QVD8"/>
<evidence type="ECO:0000256" key="12">
    <source>
        <dbReference type="ARBA" id="ARBA00049243"/>
    </source>
</evidence>
<evidence type="ECO:0000256" key="9">
    <source>
        <dbReference type="ARBA" id="ARBA00023002"/>
    </source>
</evidence>